<gene>
    <name evidence="3" type="ORF">RCL2_000314900</name>
    <name evidence="2" type="ORF">RclHR1_02280015</name>
</gene>
<keyword evidence="4" id="KW-1185">Reference proteome</keyword>
<evidence type="ECO:0000313" key="2">
    <source>
        <dbReference type="EMBL" id="GBB94042.1"/>
    </source>
</evidence>
<name>A0A2Z6QZI8_9GLOM</name>
<comment type="caution">
    <text evidence="2">The sequence shown here is derived from an EMBL/GenBank/DDBJ whole genome shotgun (WGS) entry which is preliminary data.</text>
</comment>
<organism evidence="2 4">
    <name type="scientific">Rhizophagus clarus</name>
    <dbReference type="NCBI Taxonomy" id="94130"/>
    <lineage>
        <taxon>Eukaryota</taxon>
        <taxon>Fungi</taxon>
        <taxon>Fungi incertae sedis</taxon>
        <taxon>Mucoromycota</taxon>
        <taxon>Glomeromycotina</taxon>
        <taxon>Glomeromycetes</taxon>
        <taxon>Glomerales</taxon>
        <taxon>Glomeraceae</taxon>
        <taxon>Rhizophagus</taxon>
    </lineage>
</organism>
<dbReference type="EMBL" id="BEXD01001424">
    <property type="protein sequence ID" value="GBB94042.1"/>
    <property type="molecule type" value="Genomic_DNA"/>
</dbReference>
<evidence type="ECO:0000256" key="1">
    <source>
        <dbReference type="SAM" id="SignalP"/>
    </source>
</evidence>
<evidence type="ECO:0000313" key="3">
    <source>
        <dbReference type="EMBL" id="GES75734.1"/>
    </source>
</evidence>
<evidence type="ECO:0000313" key="4">
    <source>
        <dbReference type="Proteomes" id="UP000247702"/>
    </source>
</evidence>
<proteinExistence type="predicted"/>
<reference evidence="2 4" key="1">
    <citation type="submission" date="2017-11" db="EMBL/GenBank/DDBJ databases">
        <title>The genome of Rhizophagus clarus HR1 reveals common genetic basis of auxotrophy among arbuscular mycorrhizal fungi.</title>
        <authorList>
            <person name="Kobayashi Y."/>
        </authorList>
    </citation>
    <scope>NUCLEOTIDE SEQUENCE [LARGE SCALE GENOMIC DNA]</scope>
    <source>
        <strain evidence="2 4">HR1</strain>
    </source>
</reference>
<sequence>MNSKTFTIFTILFVLFATSIRAYKYIRVTSPGKGPWKKNSGQVVSWDCLDCSPDEDVVVRIIQIKRFPYLEVFRKDAKNARSGQLNFIIGKDWDEKKQYFAEVALKNDPDHHSGDSVKFGIEN</sequence>
<keyword evidence="1" id="KW-0732">Signal</keyword>
<protein>
    <submittedName>
        <fullName evidence="2">Uncharacterized protein</fullName>
    </submittedName>
</protein>
<dbReference type="Proteomes" id="UP000247702">
    <property type="component" value="Unassembled WGS sequence"/>
</dbReference>
<feature type="signal peptide" evidence="1">
    <location>
        <begin position="1"/>
        <end position="22"/>
    </location>
</feature>
<reference evidence="3" key="2">
    <citation type="submission" date="2019-10" db="EMBL/GenBank/DDBJ databases">
        <title>Conservation and host-specific expression of non-tandemly repeated heterogenous ribosome RNA gene in arbuscular mycorrhizal fungi.</title>
        <authorList>
            <person name="Maeda T."/>
            <person name="Kobayashi Y."/>
            <person name="Nakagawa T."/>
            <person name="Ezawa T."/>
            <person name="Yamaguchi K."/>
            <person name="Bino T."/>
            <person name="Nishimoto Y."/>
            <person name="Shigenobu S."/>
            <person name="Kawaguchi M."/>
        </authorList>
    </citation>
    <scope>NUCLEOTIDE SEQUENCE</scope>
    <source>
        <strain evidence="3">HR1</strain>
    </source>
</reference>
<feature type="chain" id="PRO_5036060097" evidence="1">
    <location>
        <begin position="23"/>
        <end position="123"/>
    </location>
</feature>
<dbReference type="AlphaFoldDB" id="A0A2Z6QZI8"/>
<dbReference type="Proteomes" id="UP000615446">
    <property type="component" value="Unassembled WGS sequence"/>
</dbReference>
<accession>A0A2Z6QZI8</accession>
<dbReference type="EMBL" id="BLAL01000017">
    <property type="protein sequence ID" value="GES75734.1"/>
    <property type="molecule type" value="Genomic_DNA"/>
</dbReference>